<keyword evidence="2" id="KW-1185">Reference proteome</keyword>
<comment type="caution">
    <text evidence="1">The sequence shown here is derived from an EMBL/GenBank/DDBJ whole genome shotgun (WGS) entry which is preliminary data.</text>
</comment>
<sequence>MEAMISNSIHALLDTVQYGSTSAELTAGIALCPFEAVKIVPRSGEPPIGNEFYENVKFSIHGLAGSECKAPFPEKGGCMRSDKGPWKYPHVTKLFQVAKQKSFPLNGKIENINDQYWTLRAEEVSEEENYPGPQDRLIHLYHLQKTQLRIVAFFVIVQNFGEPFSLVIHEKRHNSELQIQNFGEPFSLLIHQGETLAEVKVRIQ</sequence>
<dbReference type="EMBL" id="CM042028">
    <property type="protein sequence ID" value="KAI3799810.1"/>
    <property type="molecule type" value="Genomic_DNA"/>
</dbReference>
<gene>
    <name evidence="1" type="ORF">L1987_35114</name>
</gene>
<evidence type="ECO:0000313" key="2">
    <source>
        <dbReference type="Proteomes" id="UP001056120"/>
    </source>
</evidence>
<organism evidence="1 2">
    <name type="scientific">Smallanthus sonchifolius</name>
    <dbReference type="NCBI Taxonomy" id="185202"/>
    <lineage>
        <taxon>Eukaryota</taxon>
        <taxon>Viridiplantae</taxon>
        <taxon>Streptophyta</taxon>
        <taxon>Embryophyta</taxon>
        <taxon>Tracheophyta</taxon>
        <taxon>Spermatophyta</taxon>
        <taxon>Magnoliopsida</taxon>
        <taxon>eudicotyledons</taxon>
        <taxon>Gunneridae</taxon>
        <taxon>Pentapetalae</taxon>
        <taxon>asterids</taxon>
        <taxon>campanulids</taxon>
        <taxon>Asterales</taxon>
        <taxon>Asteraceae</taxon>
        <taxon>Asteroideae</taxon>
        <taxon>Heliantheae alliance</taxon>
        <taxon>Millerieae</taxon>
        <taxon>Smallanthus</taxon>
    </lineage>
</organism>
<proteinExistence type="predicted"/>
<accession>A0ACB9HX45</accession>
<reference evidence="1 2" key="2">
    <citation type="journal article" date="2022" name="Mol. Ecol. Resour.">
        <title>The genomes of chicory, endive, great burdock and yacon provide insights into Asteraceae paleo-polyploidization history and plant inulin production.</title>
        <authorList>
            <person name="Fan W."/>
            <person name="Wang S."/>
            <person name="Wang H."/>
            <person name="Wang A."/>
            <person name="Jiang F."/>
            <person name="Liu H."/>
            <person name="Zhao H."/>
            <person name="Xu D."/>
            <person name="Zhang Y."/>
        </authorList>
    </citation>
    <scope>NUCLEOTIDE SEQUENCE [LARGE SCALE GENOMIC DNA]</scope>
    <source>
        <strain evidence="2">cv. Yunnan</strain>
        <tissue evidence="1">Leaves</tissue>
    </source>
</reference>
<dbReference type="Proteomes" id="UP001056120">
    <property type="component" value="Linkage Group LG11"/>
</dbReference>
<name>A0ACB9HX45_9ASTR</name>
<protein>
    <submittedName>
        <fullName evidence="1">Uncharacterized protein</fullName>
    </submittedName>
</protein>
<reference evidence="2" key="1">
    <citation type="journal article" date="2022" name="Mol. Ecol. Resour.">
        <title>The genomes of chicory, endive, great burdock and yacon provide insights into Asteraceae palaeo-polyploidization history and plant inulin production.</title>
        <authorList>
            <person name="Fan W."/>
            <person name="Wang S."/>
            <person name="Wang H."/>
            <person name="Wang A."/>
            <person name="Jiang F."/>
            <person name="Liu H."/>
            <person name="Zhao H."/>
            <person name="Xu D."/>
            <person name="Zhang Y."/>
        </authorList>
    </citation>
    <scope>NUCLEOTIDE SEQUENCE [LARGE SCALE GENOMIC DNA]</scope>
    <source>
        <strain evidence="2">cv. Yunnan</strain>
    </source>
</reference>
<evidence type="ECO:0000313" key="1">
    <source>
        <dbReference type="EMBL" id="KAI3799810.1"/>
    </source>
</evidence>